<dbReference type="STRING" id="1185876.BN8_00928"/>
<proteinExistence type="predicted"/>
<sequence>MNKTATGLSVAFALCPFSKGTRVVCYLFFLLFSGFQFALAQTVIIRGKILDARRNKPVEFANVLLTGTTTGTQSDLNGAYAITLDSATVAKGSVTLKASYVGYSPDTRTVAVSSQQKVITLTFRLQPQQTNLSEVTVKGKKDRYRNKDNPAVALIQKVIDHKSRNRRESFSYYQYNKYEKVEFDLSNVSEKFRNRRSLRKFDFVFNYLDTSAVTGKVNLPIYLRESIANVFYSRNPERKREALEAEKSSGIGSYVDNNGIKVYLETLYQDINVYDNNIMLLAQQFMGPTSPLSPQFYKFVIVDTTTIGPTRCVNLGFSPRNPTDLLFQGTMAVALDSSYAIRKVIMGFPRDININFVTDLRIAQEFDQVGNDGLMLTKDELAIEFNLLKRENGMGLFGQRTVSYRNYVLNHPIRPELLAGLSKEGKELNLDRDDTYWTTARHQELTNKEKGIYAMTDSVRKVPLFQKFMNTALFLLEGYKPIGPFEIGPVNTFYSFNPIEGFRARVGGRTTVGFSDRMAFETYGAYGFRDKRFKYFASATFSLTNHNTYTYPIKHIQVSYQNEIKIPGQELQFVQEDNFLLSFKRGPNNRMTYNKVVNLDYLNESKRGLAFNVNLKRIDQAPAGVLRFDQYVADMGDQTVPLAHLTTTEVTLGLRYAPHEQFYQGKNYRVPIVNKYPIFQVRFTAGVKDLLGGQYAFQRLMAYANKRFYLAPIGYTDVTLEGGETFGRVPYPLLTIHRANQTYAYQLESYNMMNFMEFISDHYATAFVDHYFNGFIFNKIPLLKKLKLREVVTFKGLWGGIREQNRPESSNPDQSGLLRFPTDEQGAPLSFALGARPYIEASFGIANIFKILRVDLVKRLSYLDNPNVPKGFGVRFRMKFDF</sequence>
<reference evidence="1 2" key="1">
    <citation type="journal article" date="2012" name="J. Bacteriol.">
        <title>Genome Sequence of the Filamentous Bacterium Fibrisoma limi BUZ 3T.</title>
        <authorList>
            <person name="Filippini M."/>
            <person name="Qi W."/>
            <person name="Jaenicke S."/>
            <person name="Goesmann A."/>
            <person name="Smits T.H."/>
            <person name="Bagheri H.C."/>
        </authorList>
    </citation>
    <scope>NUCLEOTIDE SEQUENCE [LARGE SCALE GENOMIC DNA]</scope>
    <source>
        <strain evidence="2">BUZ 3T</strain>
    </source>
</reference>
<dbReference type="InterPro" id="IPR008969">
    <property type="entry name" value="CarboxyPept-like_regulatory"/>
</dbReference>
<name>I2GDJ4_9BACT</name>
<evidence type="ECO:0000313" key="2">
    <source>
        <dbReference type="Proteomes" id="UP000009309"/>
    </source>
</evidence>
<evidence type="ECO:0000313" key="1">
    <source>
        <dbReference type="EMBL" id="CCH51968.1"/>
    </source>
</evidence>
<dbReference type="AlphaFoldDB" id="I2GDJ4"/>
<evidence type="ECO:0008006" key="3">
    <source>
        <dbReference type="Google" id="ProtNLM"/>
    </source>
</evidence>
<organism evidence="1 2">
    <name type="scientific">Fibrisoma limi BUZ 3</name>
    <dbReference type="NCBI Taxonomy" id="1185876"/>
    <lineage>
        <taxon>Bacteria</taxon>
        <taxon>Pseudomonadati</taxon>
        <taxon>Bacteroidota</taxon>
        <taxon>Cytophagia</taxon>
        <taxon>Cytophagales</taxon>
        <taxon>Spirosomataceae</taxon>
        <taxon>Fibrisoma</taxon>
    </lineage>
</organism>
<dbReference type="EMBL" id="CAIT01000004">
    <property type="protein sequence ID" value="CCH51968.1"/>
    <property type="molecule type" value="Genomic_DNA"/>
</dbReference>
<dbReference type="eggNOG" id="COG4775">
    <property type="taxonomic scope" value="Bacteria"/>
</dbReference>
<dbReference type="InterPro" id="IPR043741">
    <property type="entry name" value="DUF5686"/>
</dbReference>
<dbReference type="Proteomes" id="UP000009309">
    <property type="component" value="Unassembled WGS sequence"/>
</dbReference>
<keyword evidence="2" id="KW-1185">Reference proteome</keyword>
<dbReference type="Pfam" id="PF18939">
    <property type="entry name" value="DUF5686"/>
    <property type="match status" value="1"/>
</dbReference>
<comment type="caution">
    <text evidence="1">The sequence shown here is derived from an EMBL/GenBank/DDBJ whole genome shotgun (WGS) entry which is preliminary data.</text>
</comment>
<dbReference type="Gene3D" id="2.60.40.1120">
    <property type="entry name" value="Carboxypeptidase-like, regulatory domain"/>
    <property type="match status" value="1"/>
</dbReference>
<protein>
    <recommendedName>
        <fullName evidence="3">Carboxypeptidase-like regulatory domain-containing protein</fullName>
    </recommendedName>
</protein>
<dbReference type="OrthoDB" id="983143at2"/>
<gene>
    <name evidence="1" type="ORF">BN8_00928</name>
</gene>
<accession>I2GDJ4</accession>
<dbReference type="SUPFAM" id="SSF49464">
    <property type="entry name" value="Carboxypeptidase regulatory domain-like"/>
    <property type="match status" value="1"/>
</dbReference>
<dbReference type="RefSeq" id="WP_009280554.1">
    <property type="nucleotide sequence ID" value="NZ_CAIT01000004.1"/>
</dbReference>
<dbReference type="Pfam" id="PF13715">
    <property type="entry name" value="CarbopepD_reg_2"/>
    <property type="match status" value="1"/>
</dbReference>